<evidence type="ECO:0000313" key="4">
    <source>
        <dbReference type="EMBL" id="PIZ63806.1"/>
    </source>
</evidence>
<evidence type="ECO:0000259" key="3">
    <source>
        <dbReference type="Pfam" id="PF01855"/>
    </source>
</evidence>
<accession>A0A2M7U158</accession>
<dbReference type="SUPFAM" id="SSF53323">
    <property type="entry name" value="Pyruvate-ferredoxin oxidoreductase, PFOR, domain III"/>
    <property type="match status" value="1"/>
</dbReference>
<name>A0A2M7U158_9BACT</name>
<sequence>MRFNWKIGGEAGFGIMTSGLVFSKIATRSGYHIFDYPEYPSLIRGGNNTYEVNVSDDEVHSPKWDIDLLVCLNKETYDLHKYRLHEKSMVVFDPEMFEPEKPFIKVPIGFTKIKKDEKIDQMMVNTIAVGASVALLGGELEVFEKIIHQQFDKKGKEVVDFNLRLAKIGFDEASKNSVQKQEILKKKDVVKTKMVVTGNEAFSLGTMAADCRYYAAYPMTPASTVLGALAAWQYKNKMVVRHPEDEISVINSALGASFAGVRSAVGTSGGGFALMTEALSYAGIAEIPIVVFLSMRSGPATGMPTWTEQGDLLFAVHGGHGEFPKIVLTPGDPEEMVELTLKGFDLADIYQTPVLIVSDKFLSESHKSAIKEVIDKKMNEHVIDRGKIVSDTKALPYLRFKHEEDGISEMLIPGKKGVFYQANSYEHIEDSHTTESGEERIIQVNKRNAKTNTYFKNHFEQPQIFGELNDAKTVLVSYGSNKGPILDAQKMFPDSSVAFIHFTHVYPMPQEPIKKLFKRCEGKRIIHIENNSHAQFAQLLRMQTGIDLKEKLLKYDGRPFWPEEIRDYIQGSKVQTDKKIQDNQEMIAPEMKEEKLDEIKSQQEQDLLSKLEIFSKDSD</sequence>
<evidence type="ECO:0000256" key="1">
    <source>
        <dbReference type="ARBA" id="ARBA00023002"/>
    </source>
</evidence>
<gene>
    <name evidence="4" type="ORF">COY16_00990</name>
</gene>
<dbReference type="EMBL" id="PFOB01000013">
    <property type="protein sequence ID" value="PIZ63806.1"/>
    <property type="molecule type" value="Genomic_DNA"/>
</dbReference>
<dbReference type="SUPFAM" id="SSF52518">
    <property type="entry name" value="Thiamin diphosphate-binding fold (THDP-binding)"/>
    <property type="match status" value="1"/>
</dbReference>
<dbReference type="PANTHER" id="PTHR32154:SF20">
    <property type="entry name" value="2-OXOGLUTARATE OXIDOREDUCTASE SUBUNIT KORA"/>
    <property type="match status" value="1"/>
</dbReference>
<dbReference type="InterPro" id="IPR009014">
    <property type="entry name" value="Transketo_C/PFOR_II"/>
</dbReference>
<dbReference type="SUPFAM" id="SSF52922">
    <property type="entry name" value="TK C-terminal domain-like"/>
    <property type="match status" value="1"/>
</dbReference>
<evidence type="ECO:0000259" key="2">
    <source>
        <dbReference type="Pfam" id="PF01558"/>
    </source>
</evidence>
<reference evidence="5" key="1">
    <citation type="submission" date="2017-09" db="EMBL/GenBank/DDBJ databases">
        <title>Depth-based differentiation of microbial function through sediment-hosted aquifers and enrichment of novel symbionts in the deep terrestrial subsurface.</title>
        <authorList>
            <person name="Probst A.J."/>
            <person name="Ladd B."/>
            <person name="Jarett J.K."/>
            <person name="Geller-Mcgrath D.E."/>
            <person name="Sieber C.M.K."/>
            <person name="Emerson J.B."/>
            <person name="Anantharaman K."/>
            <person name="Thomas B.C."/>
            <person name="Malmstrom R."/>
            <person name="Stieglmeier M."/>
            <person name="Klingl A."/>
            <person name="Woyke T."/>
            <person name="Ryan C.M."/>
            <person name="Banfield J.F."/>
        </authorList>
    </citation>
    <scope>NUCLEOTIDE SEQUENCE [LARGE SCALE GENOMIC DNA]</scope>
</reference>
<feature type="domain" description="Pyruvate/ketoisovalerate oxidoreductase catalytic" evidence="2">
    <location>
        <begin position="12"/>
        <end position="170"/>
    </location>
</feature>
<dbReference type="InterPro" id="IPR002880">
    <property type="entry name" value="Pyrv_Fd/Flavodoxin_OxRdtase_N"/>
</dbReference>
<dbReference type="Gene3D" id="3.40.920.10">
    <property type="entry name" value="Pyruvate-ferredoxin oxidoreductase, PFOR, domain III"/>
    <property type="match status" value="1"/>
</dbReference>
<dbReference type="InterPro" id="IPR029061">
    <property type="entry name" value="THDP-binding"/>
</dbReference>
<protein>
    <submittedName>
        <fullName evidence="4">2-oxoacid:acceptor oxidoreductase subunit alpha</fullName>
    </submittedName>
</protein>
<dbReference type="InterPro" id="IPR050722">
    <property type="entry name" value="Pyruvate:ferred/Flavod_OxRd"/>
</dbReference>
<proteinExistence type="predicted"/>
<evidence type="ECO:0000313" key="5">
    <source>
        <dbReference type="Proteomes" id="UP000228503"/>
    </source>
</evidence>
<organism evidence="4 5">
    <name type="scientific">Candidatus Roizmanbacteria bacterium CG_4_10_14_0_2_um_filter_39_13</name>
    <dbReference type="NCBI Taxonomy" id="1974825"/>
    <lineage>
        <taxon>Bacteria</taxon>
        <taxon>Candidatus Roizmaniibacteriota</taxon>
    </lineage>
</organism>
<comment type="caution">
    <text evidence="4">The sequence shown here is derived from an EMBL/GenBank/DDBJ whole genome shotgun (WGS) entry which is preliminary data.</text>
</comment>
<dbReference type="CDD" id="cd07034">
    <property type="entry name" value="TPP_PYR_PFOR_IOR-alpha_like"/>
    <property type="match status" value="1"/>
</dbReference>
<dbReference type="PANTHER" id="PTHR32154">
    <property type="entry name" value="PYRUVATE-FLAVODOXIN OXIDOREDUCTASE-RELATED"/>
    <property type="match status" value="1"/>
</dbReference>
<dbReference type="Gene3D" id="3.40.50.920">
    <property type="match status" value="1"/>
</dbReference>
<dbReference type="Gene3D" id="3.40.50.970">
    <property type="match status" value="1"/>
</dbReference>
<dbReference type="GO" id="GO:0006979">
    <property type="term" value="P:response to oxidative stress"/>
    <property type="evidence" value="ECO:0007669"/>
    <property type="project" value="TreeGrafter"/>
</dbReference>
<keyword evidence="1" id="KW-0560">Oxidoreductase</keyword>
<dbReference type="GO" id="GO:0016903">
    <property type="term" value="F:oxidoreductase activity, acting on the aldehyde or oxo group of donors"/>
    <property type="evidence" value="ECO:0007669"/>
    <property type="project" value="InterPro"/>
</dbReference>
<dbReference type="InterPro" id="IPR002869">
    <property type="entry name" value="Pyrv_flavodox_OxRed_cen"/>
</dbReference>
<dbReference type="InterPro" id="IPR022367">
    <property type="entry name" value="2-oxoacid/accept_OxRdtase_asu"/>
</dbReference>
<dbReference type="Pfam" id="PF01558">
    <property type="entry name" value="POR"/>
    <property type="match status" value="1"/>
</dbReference>
<dbReference type="Proteomes" id="UP000228503">
    <property type="component" value="Unassembled WGS sequence"/>
</dbReference>
<dbReference type="InterPro" id="IPR019752">
    <property type="entry name" value="Pyrv/ketoisovalerate_OxRed_cat"/>
</dbReference>
<dbReference type="NCBIfam" id="TIGR03710">
    <property type="entry name" value="OAFO_sf"/>
    <property type="match status" value="1"/>
</dbReference>
<dbReference type="Pfam" id="PF01855">
    <property type="entry name" value="POR_N"/>
    <property type="match status" value="1"/>
</dbReference>
<feature type="domain" description="Pyruvate flavodoxin/ferredoxin oxidoreductase pyrimidine binding" evidence="3">
    <location>
        <begin position="205"/>
        <end position="442"/>
    </location>
</feature>
<dbReference type="AlphaFoldDB" id="A0A2M7U158"/>